<dbReference type="Proteomes" id="UP000199623">
    <property type="component" value="Unassembled WGS sequence"/>
</dbReference>
<accession>A0A1G7NTC4</accession>
<dbReference type="RefSeq" id="WP_245743827.1">
    <property type="nucleotide sequence ID" value="NZ_FNCC01000003.1"/>
</dbReference>
<protein>
    <submittedName>
        <fullName evidence="1">2-dehydro-3-deoxyphosphogluconate aldolase / (4S)-4-hydroxy-2-oxoglutarate aldolase</fullName>
    </submittedName>
</protein>
<sequence length="58" mass="6016">MSFRYEITGAVVRQGVIGIIRTADAASALRASVPLLDAGLRALELPPPTPAHSTRSGS</sequence>
<name>A0A1G7NTC4_9PSEU</name>
<reference evidence="2" key="1">
    <citation type="submission" date="2016-10" db="EMBL/GenBank/DDBJ databases">
        <authorList>
            <person name="Varghese N."/>
            <person name="Submissions S."/>
        </authorList>
    </citation>
    <scope>NUCLEOTIDE SEQUENCE [LARGE SCALE GENOMIC DNA]</scope>
    <source>
        <strain evidence="2">CGMCC 4.3506</strain>
    </source>
</reference>
<proteinExistence type="predicted"/>
<dbReference type="AlphaFoldDB" id="A0A1G7NTC4"/>
<dbReference type="STRING" id="200378.SAMN05216553_103207"/>
<gene>
    <name evidence="1" type="ORF">SAMN05216553_103207</name>
</gene>
<evidence type="ECO:0000313" key="2">
    <source>
        <dbReference type="Proteomes" id="UP000199623"/>
    </source>
</evidence>
<dbReference type="EMBL" id="FNCC01000003">
    <property type="protein sequence ID" value="SDF77282.1"/>
    <property type="molecule type" value="Genomic_DNA"/>
</dbReference>
<organism evidence="1 2">
    <name type="scientific">Lentzea fradiae</name>
    <dbReference type="NCBI Taxonomy" id="200378"/>
    <lineage>
        <taxon>Bacteria</taxon>
        <taxon>Bacillati</taxon>
        <taxon>Actinomycetota</taxon>
        <taxon>Actinomycetes</taxon>
        <taxon>Pseudonocardiales</taxon>
        <taxon>Pseudonocardiaceae</taxon>
        <taxon>Lentzea</taxon>
    </lineage>
</organism>
<evidence type="ECO:0000313" key="1">
    <source>
        <dbReference type="EMBL" id="SDF77282.1"/>
    </source>
</evidence>
<keyword evidence="2" id="KW-1185">Reference proteome</keyword>